<dbReference type="RefSeq" id="WP_130479226.1">
    <property type="nucleotide sequence ID" value="NZ_SFCC01000020.1"/>
</dbReference>
<feature type="transmembrane region" description="Helical" evidence="1">
    <location>
        <begin position="99"/>
        <end position="120"/>
    </location>
</feature>
<evidence type="ECO:0008006" key="4">
    <source>
        <dbReference type="Google" id="ProtNLM"/>
    </source>
</evidence>
<evidence type="ECO:0000313" key="2">
    <source>
        <dbReference type="EMBL" id="RZQ59963.1"/>
    </source>
</evidence>
<organism evidence="2 3">
    <name type="scientific">Amycolatopsis suaedae</name>
    <dbReference type="NCBI Taxonomy" id="2510978"/>
    <lineage>
        <taxon>Bacteria</taxon>
        <taxon>Bacillati</taxon>
        <taxon>Actinomycetota</taxon>
        <taxon>Actinomycetes</taxon>
        <taxon>Pseudonocardiales</taxon>
        <taxon>Pseudonocardiaceae</taxon>
        <taxon>Amycolatopsis</taxon>
    </lineage>
</organism>
<name>A0A4Q7J0R4_9PSEU</name>
<feature type="transmembrane region" description="Helical" evidence="1">
    <location>
        <begin position="186"/>
        <end position="206"/>
    </location>
</feature>
<feature type="transmembrane region" description="Helical" evidence="1">
    <location>
        <begin position="34"/>
        <end position="54"/>
    </location>
</feature>
<dbReference type="EMBL" id="SFCC01000020">
    <property type="protein sequence ID" value="RZQ59963.1"/>
    <property type="molecule type" value="Genomic_DNA"/>
</dbReference>
<keyword evidence="1" id="KW-1133">Transmembrane helix</keyword>
<evidence type="ECO:0000313" key="3">
    <source>
        <dbReference type="Proteomes" id="UP000292003"/>
    </source>
</evidence>
<keyword evidence="3" id="KW-1185">Reference proteome</keyword>
<sequence>MSAPASNGASQAGTGVRAPSRASIAERTLRTDRWWLPPLLTTLGLAAFVIYATIRSFVRTAYWVDEYHYLTPFYSPCLSESCVPGSSHFGTWFGELPGFIPLGFIVLPFLLGFRLTCYYYRKAYYRSVWFSPPACAVAEPHAKYTGETRLPLIIQNVHRYFFYVAVLVALINTYDAITAFHGSSGGFGFGLGNVILLGNVIMLWAYTLSCHSCRHIAGGRLKHFSKHPVRYWLWTQISKLNTRHMQLAWITLGTLVLTDFYVMLVASDVIADLRFVD</sequence>
<proteinExistence type="predicted"/>
<protein>
    <recommendedName>
        <fullName evidence="4">Succinate dehydrogenase</fullName>
    </recommendedName>
</protein>
<evidence type="ECO:0000256" key="1">
    <source>
        <dbReference type="SAM" id="Phobius"/>
    </source>
</evidence>
<keyword evidence="1" id="KW-0472">Membrane</keyword>
<accession>A0A4Q7J0R4</accession>
<dbReference type="AlphaFoldDB" id="A0A4Q7J0R4"/>
<comment type="caution">
    <text evidence="2">The sequence shown here is derived from an EMBL/GenBank/DDBJ whole genome shotgun (WGS) entry which is preliminary data.</text>
</comment>
<reference evidence="2 3" key="1">
    <citation type="submission" date="2019-02" db="EMBL/GenBank/DDBJ databases">
        <title>Draft genome sequence of Amycolatopsis sp. 8-3EHSu isolated from roots of Suaeda maritima.</title>
        <authorList>
            <person name="Duangmal K."/>
            <person name="Chantavorakit T."/>
        </authorList>
    </citation>
    <scope>NUCLEOTIDE SEQUENCE [LARGE SCALE GENOMIC DNA]</scope>
    <source>
        <strain evidence="2 3">8-3EHSu</strain>
    </source>
</reference>
<feature type="transmembrane region" description="Helical" evidence="1">
    <location>
        <begin position="160"/>
        <end position="180"/>
    </location>
</feature>
<feature type="transmembrane region" description="Helical" evidence="1">
    <location>
        <begin position="247"/>
        <end position="271"/>
    </location>
</feature>
<dbReference type="Proteomes" id="UP000292003">
    <property type="component" value="Unassembled WGS sequence"/>
</dbReference>
<gene>
    <name evidence="2" type="ORF">EWH70_31520</name>
</gene>
<keyword evidence="1" id="KW-0812">Transmembrane</keyword>
<dbReference type="OrthoDB" id="9799243at2"/>